<reference evidence="1 2" key="1">
    <citation type="submission" date="2023-07" db="EMBL/GenBank/DDBJ databases">
        <title>Sorghum-associated microbial communities from plants grown in Nebraska, USA.</title>
        <authorList>
            <person name="Schachtman D."/>
        </authorList>
    </citation>
    <scope>NUCLEOTIDE SEQUENCE [LARGE SCALE GENOMIC DNA]</scope>
    <source>
        <strain evidence="1 2">CC222</strain>
    </source>
</reference>
<dbReference type="EMBL" id="JAUSRE010000021">
    <property type="protein sequence ID" value="MDP9889989.1"/>
    <property type="molecule type" value="Genomic_DNA"/>
</dbReference>
<keyword evidence="2" id="KW-1185">Reference proteome</keyword>
<name>A0ABT9S0J6_9MICC</name>
<comment type="caution">
    <text evidence="1">The sequence shown here is derived from an EMBL/GenBank/DDBJ whole genome shotgun (WGS) entry which is preliminary data.</text>
</comment>
<organism evidence="1 2">
    <name type="scientific">Pseudarthrobacter enclensis</name>
    <dbReference type="NCBI Taxonomy" id="993070"/>
    <lineage>
        <taxon>Bacteria</taxon>
        <taxon>Bacillati</taxon>
        <taxon>Actinomycetota</taxon>
        <taxon>Actinomycetes</taxon>
        <taxon>Micrococcales</taxon>
        <taxon>Micrococcaceae</taxon>
        <taxon>Pseudarthrobacter</taxon>
    </lineage>
</organism>
<accession>A0ABT9S0J6</accession>
<gene>
    <name evidence="1" type="ORF">J2X98_003601</name>
</gene>
<evidence type="ECO:0000313" key="2">
    <source>
        <dbReference type="Proteomes" id="UP001226577"/>
    </source>
</evidence>
<evidence type="ECO:0000313" key="1">
    <source>
        <dbReference type="EMBL" id="MDP9889989.1"/>
    </source>
</evidence>
<dbReference type="Proteomes" id="UP001226577">
    <property type="component" value="Unassembled WGS sequence"/>
</dbReference>
<protein>
    <submittedName>
        <fullName evidence="1">Uncharacterized protein</fullName>
    </submittedName>
</protein>
<sequence>MELHEILEDNEDAVLHPTVPPGQVASEWRDARAATTAVLTGTTVPSRTPAPSWSCIRTSSAWLSDSARRISTPQP</sequence>
<proteinExistence type="predicted"/>